<name>A0A7W9Q5N6_9ACTN</name>
<feature type="transmembrane region" description="Helical" evidence="1">
    <location>
        <begin position="22"/>
        <end position="39"/>
    </location>
</feature>
<gene>
    <name evidence="2" type="ORF">FHS42_001026</name>
</gene>
<sequence length="478" mass="51633">MDDPTHVVLEPVPPEARKHDPLAVAFGNASLLGIGYVLLRRYGLATTQLLITIGLASMLVSVAETWCELVLLGWWVAVIAHGWLLADRHARRVTLRGQRLVALGLAIPVLLGVGALRADAVRIDRDVTEAREHGNCAGVLLAQDEVGFGHRLAGAPLAERSDETERVCRRLQTARDELATGLTGDEKALASGFDTLSAALEKPGNDQTVDAVLSTFLDALPMENPCRTVAVTDWLQRRNPRHDVLARSADTVQRVAPAALVACGDHLGEDDDWPQARSRYQQLLARYPDNALSAKARKGARKATLAIELSDVRSLLLSGMRDAQPPYCTNPAKYSGAAPYRKGATNRALFYGNDAYTNKLPGHWRTDDAAKAVLVVCVGEAEDDEKGTAVQTCSYQSDNAPYAQGDVTFHKIAIPVQVYEVRTGKRVADRTVEIGGTSCPEHFRHETDMIGAGPPSDMLVKASKADVRTAFSPLVNGG</sequence>
<keyword evidence="1" id="KW-1133">Transmembrane helix</keyword>
<proteinExistence type="predicted"/>
<evidence type="ECO:0000256" key="1">
    <source>
        <dbReference type="SAM" id="Phobius"/>
    </source>
</evidence>
<keyword evidence="1" id="KW-0812">Transmembrane</keyword>
<keyword evidence="1" id="KW-0472">Membrane</keyword>
<reference evidence="2 3" key="1">
    <citation type="submission" date="2020-08" db="EMBL/GenBank/DDBJ databases">
        <title>Genomic Encyclopedia of Type Strains, Phase III (KMG-III): the genomes of soil and plant-associated and newly described type strains.</title>
        <authorList>
            <person name="Whitman W."/>
        </authorList>
    </citation>
    <scope>NUCLEOTIDE SEQUENCE [LARGE SCALE GENOMIC DNA]</scope>
    <source>
        <strain evidence="2 3">CECT 8305</strain>
    </source>
</reference>
<dbReference type="RefSeq" id="WP_184569294.1">
    <property type="nucleotide sequence ID" value="NZ_JACHJL010000002.1"/>
</dbReference>
<dbReference type="AlphaFoldDB" id="A0A7W9Q5N6"/>
<feature type="transmembrane region" description="Helical" evidence="1">
    <location>
        <begin position="69"/>
        <end position="86"/>
    </location>
</feature>
<evidence type="ECO:0000313" key="2">
    <source>
        <dbReference type="EMBL" id="MBB5934000.1"/>
    </source>
</evidence>
<accession>A0A7W9Q5N6</accession>
<comment type="caution">
    <text evidence="2">The sequence shown here is derived from an EMBL/GenBank/DDBJ whole genome shotgun (WGS) entry which is preliminary data.</text>
</comment>
<dbReference type="EMBL" id="JACHJL010000002">
    <property type="protein sequence ID" value="MBB5934000.1"/>
    <property type="molecule type" value="Genomic_DNA"/>
</dbReference>
<keyword evidence="3" id="KW-1185">Reference proteome</keyword>
<organism evidence="2 3">
    <name type="scientific">Streptomyces zagrosensis</name>
    <dbReference type="NCBI Taxonomy" id="1042984"/>
    <lineage>
        <taxon>Bacteria</taxon>
        <taxon>Bacillati</taxon>
        <taxon>Actinomycetota</taxon>
        <taxon>Actinomycetes</taxon>
        <taxon>Kitasatosporales</taxon>
        <taxon>Streptomycetaceae</taxon>
        <taxon>Streptomyces</taxon>
    </lineage>
</organism>
<protein>
    <submittedName>
        <fullName evidence="2">Uncharacterized protein</fullName>
    </submittedName>
</protein>
<feature type="transmembrane region" description="Helical" evidence="1">
    <location>
        <begin position="46"/>
        <end position="63"/>
    </location>
</feature>
<evidence type="ECO:0000313" key="3">
    <source>
        <dbReference type="Proteomes" id="UP000588098"/>
    </source>
</evidence>
<feature type="transmembrane region" description="Helical" evidence="1">
    <location>
        <begin position="98"/>
        <end position="116"/>
    </location>
</feature>
<dbReference type="Proteomes" id="UP000588098">
    <property type="component" value="Unassembled WGS sequence"/>
</dbReference>